<dbReference type="AlphaFoldDB" id="E4V161"/>
<dbReference type="VEuPathDB" id="FungiDB:MGYG_06776"/>
<gene>
    <name evidence="2" type="ORF">MGYG_06776</name>
</gene>
<evidence type="ECO:0000313" key="3">
    <source>
        <dbReference type="Proteomes" id="UP000002669"/>
    </source>
</evidence>
<sequence length="115" mass="12813">MSGHRPLAAPTLDSELLGDETTPGGAAANVISQGVVRQHRVDNAQYNRRHLTGSSCKKRWWSIDTTRKRASTSLKLAQLSLLHPKRANNSKTFHCIQHTTITAPRLSLPYTTFKH</sequence>
<dbReference type="GeneID" id="10026027"/>
<keyword evidence="3" id="KW-1185">Reference proteome</keyword>
<organism evidence="3">
    <name type="scientific">Arthroderma gypseum (strain ATCC MYA-4604 / CBS 118893)</name>
    <name type="common">Microsporum gypseum</name>
    <dbReference type="NCBI Taxonomy" id="535722"/>
    <lineage>
        <taxon>Eukaryota</taxon>
        <taxon>Fungi</taxon>
        <taxon>Dikarya</taxon>
        <taxon>Ascomycota</taxon>
        <taxon>Pezizomycotina</taxon>
        <taxon>Eurotiomycetes</taxon>
        <taxon>Eurotiomycetidae</taxon>
        <taxon>Onygenales</taxon>
        <taxon>Arthrodermataceae</taxon>
        <taxon>Nannizzia</taxon>
    </lineage>
</organism>
<protein>
    <submittedName>
        <fullName evidence="2">Uncharacterized protein</fullName>
    </submittedName>
</protein>
<evidence type="ECO:0000313" key="2">
    <source>
        <dbReference type="EMBL" id="EFR03776.1"/>
    </source>
</evidence>
<reference evidence="3" key="1">
    <citation type="journal article" date="2012" name="MBio">
        <title>Comparative genome analysis of Trichophyton rubrum and related dermatophytes reveals candidate genes involved in infection.</title>
        <authorList>
            <person name="Martinez D.A."/>
            <person name="Oliver B.G."/>
            <person name="Graeser Y."/>
            <person name="Goldberg J.M."/>
            <person name="Li W."/>
            <person name="Martinez-Rossi N.M."/>
            <person name="Monod M."/>
            <person name="Shelest E."/>
            <person name="Barton R.C."/>
            <person name="Birch E."/>
            <person name="Brakhage A.A."/>
            <person name="Chen Z."/>
            <person name="Gurr S.J."/>
            <person name="Heiman D."/>
            <person name="Heitman J."/>
            <person name="Kosti I."/>
            <person name="Rossi A."/>
            <person name="Saif S."/>
            <person name="Samalova M."/>
            <person name="Saunders C.W."/>
            <person name="Shea T."/>
            <person name="Summerbell R.C."/>
            <person name="Xu J."/>
            <person name="Young S."/>
            <person name="Zeng Q."/>
            <person name="Birren B.W."/>
            <person name="Cuomo C.A."/>
            <person name="White T.C."/>
        </authorList>
    </citation>
    <scope>NUCLEOTIDE SEQUENCE [LARGE SCALE GENOMIC DNA]</scope>
    <source>
        <strain evidence="3">ATCC MYA-4604 / CBS 118893</strain>
    </source>
</reference>
<dbReference type="InParanoid" id="E4V161"/>
<dbReference type="HOGENOM" id="CLU_2108465_0_0_1"/>
<dbReference type="RefSeq" id="XP_003170784.1">
    <property type="nucleotide sequence ID" value="XM_003170736.1"/>
</dbReference>
<evidence type="ECO:0000256" key="1">
    <source>
        <dbReference type="SAM" id="MobiDB-lite"/>
    </source>
</evidence>
<name>E4V161_ARTGP</name>
<dbReference type="EMBL" id="DS989827">
    <property type="protein sequence ID" value="EFR03776.1"/>
    <property type="molecule type" value="Genomic_DNA"/>
</dbReference>
<feature type="region of interest" description="Disordered" evidence="1">
    <location>
        <begin position="1"/>
        <end position="24"/>
    </location>
</feature>
<proteinExistence type="predicted"/>
<accession>E4V161</accession>
<dbReference type="Proteomes" id="UP000002669">
    <property type="component" value="Unassembled WGS sequence"/>
</dbReference>